<comment type="caution">
    <text evidence="1">The sequence shown here is derived from an EMBL/GenBank/DDBJ whole genome shotgun (WGS) entry which is preliminary data.</text>
</comment>
<reference evidence="1 2" key="1">
    <citation type="submission" date="2017-01" db="EMBL/GenBank/DDBJ databases">
        <title>The cable genome- insights into the physiology and evolution of filamentous bacteria capable of sulfide oxidation via long distance electron transfer.</title>
        <authorList>
            <person name="Schreiber L."/>
            <person name="Bjerg J.T."/>
            <person name="Boggild A."/>
            <person name="Van De Vossenberg J."/>
            <person name="Meysman F."/>
            <person name="Nielsen L.P."/>
            <person name="Schramm A."/>
            <person name="Kjeldsen K.U."/>
        </authorList>
    </citation>
    <scope>NUCLEOTIDE SEQUENCE [LARGE SCALE GENOMIC DNA]</scope>
    <source>
        <strain evidence="1">A2</strain>
    </source>
</reference>
<organism evidence="1 2">
    <name type="scientific">Candidatus Electrothrix marina</name>
    <dbReference type="NCBI Taxonomy" id="1859130"/>
    <lineage>
        <taxon>Bacteria</taxon>
        <taxon>Pseudomonadati</taxon>
        <taxon>Thermodesulfobacteriota</taxon>
        <taxon>Desulfobulbia</taxon>
        <taxon>Desulfobulbales</taxon>
        <taxon>Desulfobulbaceae</taxon>
        <taxon>Candidatus Electrothrix</taxon>
    </lineage>
</organism>
<dbReference type="AlphaFoldDB" id="A0A444IVY9"/>
<dbReference type="EMBL" id="MTKQ01000295">
    <property type="protein sequence ID" value="RWX44982.1"/>
    <property type="molecule type" value="Genomic_DNA"/>
</dbReference>
<evidence type="ECO:0000313" key="2">
    <source>
        <dbReference type="Proteomes" id="UP000286862"/>
    </source>
</evidence>
<sequence length="67" mass="7693">GVVWLVFAFTFHTEEDGSDDEIIVYFAGTFISKAQITGTYYQKDILSNDGNKKYGDPRIWAMTYTKQ</sequence>
<evidence type="ECO:0000313" key="1">
    <source>
        <dbReference type="EMBL" id="RWX44982.1"/>
    </source>
</evidence>
<feature type="non-terminal residue" evidence="1">
    <location>
        <position position="1"/>
    </location>
</feature>
<gene>
    <name evidence="1" type="ORF">VT99_12954</name>
</gene>
<accession>A0A444IVY9</accession>
<name>A0A444IVY9_9BACT</name>
<dbReference type="Proteomes" id="UP000286862">
    <property type="component" value="Unassembled WGS sequence"/>
</dbReference>
<protein>
    <submittedName>
        <fullName evidence="1">Uncharacterized protein</fullName>
    </submittedName>
</protein>
<proteinExistence type="predicted"/>